<dbReference type="AlphaFoldDB" id="A0A0M2PVR7"/>
<dbReference type="InterPro" id="IPR015422">
    <property type="entry name" value="PyrdxlP-dep_Trfase_small"/>
</dbReference>
<keyword evidence="2" id="KW-0663">Pyridoxal phosphate</keyword>
<dbReference type="Pfam" id="PF00266">
    <property type="entry name" value="Aminotran_5"/>
    <property type="match status" value="1"/>
</dbReference>
<dbReference type="InterPro" id="IPR020578">
    <property type="entry name" value="Aminotrans_V_PyrdxlP_BS"/>
</dbReference>
<dbReference type="Gene3D" id="3.40.640.10">
    <property type="entry name" value="Type I PLP-dependent aspartate aminotransferase-like (Major domain)"/>
    <property type="match status" value="1"/>
</dbReference>
<dbReference type="InterPro" id="IPR015421">
    <property type="entry name" value="PyrdxlP-dep_Trfase_major"/>
</dbReference>
<gene>
    <name evidence="6" type="ORF">PROH_09555</name>
</gene>
<accession>A0A0M2PVR7</accession>
<dbReference type="PANTHER" id="PTHR43586:SF4">
    <property type="entry name" value="ISOPENICILLIN N EPIMERASE"/>
    <property type="match status" value="1"/>
</dbReference>
<evidence type="ECO:0000256" key="3">
    <source>
        <dbReference type="RuleBase" id="RU004075"/>
    </source>
</evidence>
<reference evidence="6" key="1">
    <citation type="submission" date="2012-04" db="EMBL/GenBank/DDBJ databases">
        <authorList>
            <person name="Borisov I.G."/>
            <person name="Ivanikova N.V."/>
            <person name="Pinevich A.V."/>
        </authorList>
    </citation>
    <scope>NUCLEOTIDE SEQUENCE [LARGE SCALE GENOMIC DNA]</scope>
    <source>
        <strain evidence="6">CALU 1027</strain>
    </source>
</reference>
<evidence type="ECO:0000256" key="2">
    <source>
        <dbReference type="ARBA" id="ARBA00022898"/>
    </source>
</evidence>
<organism evidence="6 7">
    <name type="scientific">Prochlorothrix hollandica PCC 9006 = CALU 1027</name>
    <dbReference type="NCBI Taxonomy" id="317619"/>
    <lineage>
        <taxon>Bacteria</taxon>
        <taxon>Bacillati</taxon>
        <taxon>Cyanobacteriota</taxon>
        <taxon>Cyanophyceae</taxon>
        <taxon>Prochlorotrichales</taxon>
        <taxon>Prochlorotrichaceae</taxon>
        <taxon>Prochlorothrix</taxon>
    </lineage>
</organism>
<dbReference type="eggNOG" id="COG0520">
    <property type="taxonomic scope" value="Bacteria"/>
</dbReference>
<feature type="domain" description="Aminotransferase class V" evidence="5">
    <location>
        <begin position="65"/>
        <end position="372"/>
    </location>
</feature>
<dbReference type="Proteomes" id="UP000034681">
    <property type="component" value="Unassembled WGS sequence"/>
</dbReference>
<dbReference type="PROSITE" id="PS00595">
    <property type="entry name" value="AA_TRANSFER_CLASS_5"/>
    <property type="match status" value="1"/>
</dbReference>
<keyword evidence="6" id="KW-0456">Lyase</keyword>
<name>A0A0M2PVR7_PROHO</name>
<evidence type="ECO:0000256" key="4">
    <source>
        <dbReference type="RuleBase" id="RU004504"/>
    </source>
</evidence>
<protein>
    <submittedName>
        <fullName evidence="6">Cysteine lyase</fullName>
    </submittedName>
</protein>
<proteinExistence type="inferred from homology"/>
<dbReference type="STRING" id="317619.GCA_000332315_00669"/>
<evidence type="ECO:0000313" key="6">
    <source>
        <dbReference type="EMBL" id="KKJ00536.1"/>
    </source>
</evidence>
<comment type="cofactor">
    <cofactor evidence="1 4">
        <name>pyridoxal 5'-phosphate</name>
        <dbReference type="ChEBI" id="CHEBI:597326"/>
    </cofactor>
</comment>
<dbReference type="PANTHER" id="PTHR43586">
    <property type="entry name" value="CYSTEINE DESULFURASE"/>
    <property type="match status" value="1"/>
</dbReference>
<evidence type="ECO:0000313" key="7">
    <source>
        <dbReference type="Proteomes" id="UP000034681"/>
    </source>
</evidence>
<evidence type="ECO:0000259" key="5">
    <source>
        <dbReference type="Pfam" id="PF00266"/>
    </source>
</evidence>
<dbReference type="EMBL" id="AJTX02000004">
    <property type="protein sequence ID" value="KKJ00536.1"/>
    <property type="molecule type" value="Genomic_DNA"/>
</dbReference>
<comment type="similarity">
    <text evidence="3">Belongs to the class-V pyridoxal-phosphate-dependent aminotransferase family.</text>
</comment>
<evidence type="ECO:0000256" key="1">
    <source>
        <dbReference type="ARBA" id="ARBA00001933"/>
    </source>
</evidence>
<dbReference type="InterPro" id="IPR000192">
    <property type="entry name" value="Aminotrans_V_dom"/>
</dbReference>
<dbReference type="Gene3D" id="3.90.1150.10">
    <property type="entry name" value="Aspartate Aminotransferase, domain 1"/>
    <property type="match status" value="1"/>
</dbReference>
<dbReference type="GO" id="GO:0016829">
    <property type="term" value="F:lyase activity"/>
    <property type="evidence" value="ECO:0007669"/>
    <property type="project" value="UniProtKB-KW"/>
</dbReference>
<sequence length="398" mass="43788">MLQTPEVDYGNHRSAFPALQNKRYFNYGGQGPLPWGSLGAIAKAYTQLQEIGPFSSAANGWGQTIAQQLRIQMAGEFSVHPDTITLTENVSVGCNIALWGLPWQAGDHILLTDCEHPGIVAVIQELQRRFDLRVSTVALLPLLNSGDPVQAILKGLQNNTRLVVLSHVLWNTGHVLPLREIVQGCQKAESGRYPVRLLVDAAQSVGSQALNLQDLGVDFYAFTGHKWWCGPEGVGGLYVRPGVRDELQPTFAAWRGIVEDESGTPTGWKDNGQRYEVATSAYPLYAGLLESLRVHQAWGSASQRYERLRSLGQSLWQQLQTIPGITCLQDLPPTTGIVSFQVADRDPQDLVQYLEAQQILVRKIRNPACVRACTHYLTTEEEVAQLVAAVQSFVGIPG</sequence>
<dbReference type="InterPro" id="IPR015424">
    <property type="entry name" value="PyrdxlP-dep_Trfase"/>
</dbReference>
<comment type="caution">
    <text evidence="6">The sequence shown here is derived from an EMBL/GenBank/DDBJ whole genome shotgun (WGS) entry which is preliminary data.</text>
</comment>
<dbReference type="SUPFAM" id="SSF53383">
    <property type="entry name" value="PLP-dependent transferases"/>
    <property type="match status" value="1"/>
</dbReference>
<keyword evidence="7" id="KW-1185">Reference proteome</keyword>